<dbReference type="AlphaFoldDB" id="A0A5R9FY46"/>
<sequence length="212" mass="23021">MTAPLPAPPPGGLIALDGYLDDQTLPDDVSGESVRFQLVVSPTEDRVDELVMPCTVATPQLAHAVLHDLGASDVLRVSGHLQFPQEPGDVLLLQVSAIHVLDSGVDLSQVGSEDDLGPELLAEYGFIDRYGDYQVWHDPDTCLTSVWHAFGKWVDSTDDPSTLGDLIAEHQQRTTSAPDSAHPEPAPVTLSSPSKRRLAGPLHRMRNWLRLP</sequence>
<dbReference type="Proteomes" id="UP000305906">
    <property type="component" value="Unassembled WGS sequence"/>
</dbReference>
<name>A0A5R9FY46_9ACTN</name>
<protein>
    <submittedName>
        <fullName evidence="2">Uncharacterized protein</fullName>
    </submittedName>
</protein>
<dbReference type="RefSeq" id="WP_138045324.1">
    <property type="nucleotide sequence ID" value="NZ_VBZC01000012.1"/>
</dbReference>
<evidence type="ECO:0000313" key="2">
    <source>
        <dbReference type="EMBL" id="TLS45733.1"/>
    </source>
</evidence>
<comment type="caution">
    <text evidence="2">The sequence shown here is derived from an EMBL/GenBank/DDBJ whole genome shotgun (WGS) entry which is preliminary data.</text>
</comment>
<accession>A0A5R9FY46</accession>
<dbReference type="EMBL" id="VBZC01000012">
    <property type="protein sequence ID" value="TLS45733.1"/>
    <property type="molecule type" value="Genomic_DNA"/>
</dbReference>
<evidence type="ECO:0000256" key="1">
    <source>
        <dbReference type="SAM" id="MobiDB-lite"/>
    </source>
</evidence>
<reference evidence="2 3" key="1">
    <citation type="submission" date="2019-05" db="EMBL/GenBank/DDBJ databases">
        <title>Streptomyces sp. NEAU-C151, a novel actinomycete isolated from soil.</title>
        <authorList>
            <person name="Han L."/>
            <person name="Jiang H."/>
        </authorList>
    </citation>
    <scope>NUCLEOTIDE SEQUENCE [LARGE SCALE GENOMIC DNA]</scope>
    <source>
        <strain evidence="2 3">NEAU-C151</strain>
    </source>
</reference>
<organism evidence="2 3">
    <name type="scientific">Streptomyces montanus</name>
    <dbReference type="NCBI Taxonomy" id="2580423"/>
    <lineage>
        <taxon>Bacteria</taxon>
        <taxon>Bacillati</taxon>
        <taxon>Actinomycetota</taxon>
        <taxon>Actinomycetes</taxon>
        <taxon>Kitasatosporales</taxon>
        <taxon>Streptomycetaceae</taxon>
        <taxon>Streptomyces</taxon>
    </lineage>
</organism>
<evidence type="ECO:0000313" key="3">
    <source>
        <dbReference type="Proteomes" id="UP000305906"/>
    </source>
</evidence>
<keyword evidence="3" id="KW-1185">Reference proteome</keyword>
<proteinExistence type="predicted"/>
<gene>
    <name evidence="2" type="ORF">FE633_13275</name>
</gene>
<feature type="region of interest" description="Disordered" evidence="1">
    <location>
        <begin position="171"/>
        <end position="196"/>
    </location>
</feature>